<keyword evidence="4" id="KW-1185">Reference proteome</keyword>
<feature type="compositionally biased region" description="Polar residues" evidence="1">
    <location>
        <begin position="51"/>
        <end position="61"/>
    </location>
</feature>
<dbReference type="OrthoDB" id="10575at2157"/>
<dbReference type="InterPro" id="IPR027417">
    <property type="entry name" value="P-loop_NTPase"/>
</dbReference>
<feature type="region of interest" description="Disordered" evidence="1">
    <location>
        <begin position="1"/>
        <end position="66"/>
    </location>
</feature>
<sequence>MSNNPLDDDPFATDDEQSTADDTAAAVDADGGTDTTVESSSTDGSGGGTALSEQQVPSSATDLGPREVGHVLASETIHVSRSEYTVNAYIATERRDQVRVGDYVGVSYPASDDRLFAAVDGLRYEPYTDLDDRSDVHNRINRGSALDESEYVLVAELEPITILSVEADGAEDPEGALSRGIVNKVPKPNTEVERVEDEPTLREGLNIPHSGIFCGYLSVGGDAMEVGGEPFPYYLSNPGIGPTGEVESGEPAVFRHALVAGSTGKGKTHFAKNLLRQFMGEKRYPIENHSTGDLERSRLNTVVFDPENEYWQMREDGAIPPEDRRRLERAGVEVGGVDSLEVFVPDVANTTPPSTGESRSFSIPFSLVRSRPELLMPYDPTPVTRGALEGCLSSYFDQEDARPTYEAFIHYLDRNSHEDSVLRARHEIADGTWSAVMRRVKDDVFTDVFDGGGDGGTGANPLDDISGELFREGQVTVIPTGHLRGGKEELTVLTVLSYVIENKISDHDVDTHIKDTPMLMSIDEAHNYLSGADTLRGQYIIRRAREAAKQGRKDKLGLLMITQNPEDIDDEVLKQTNTNVFLGLRDEVVERVPSVPSEFKRDIPKFGKGQAVVKAPDVEAVEVVGLPFCVTKHS</sequence>
<evidence type="ECO:0000256" key="1">
    <source>
        <dbReference type="SAM" id="MobiDB-lite"/>
    </source>
</evidence>
<feature type="compositionally biased region" description="Low complexity" evidence="1">
    <location>
        <begin position="20"/>
        <end position="43"/>
    </location>
</feature>
<dbReference type="AlphaFoldDB" id="M0LWH5"/>
<dbReference type="PANTHER" id="PTHR30121">
    <property type="entry name" value="UNCHARACTERIZED PROTEIN YJGR-RELATED"/>
    <property type="match status" value="1"/>
</dbReference>
<dbReference type="PANTHER" id="PTHR30121:SF6">
    <property type="entry name" value="SLR6007 PROTEIN"/>
    <property type="match status" value="1"/>
</dbReference>
<feature type="compositionally biased region" description="Acidic residues" evidence="1">
    <location>
        <begin position="1"/>
        <end position="19"/>
    </location>
</feature>
<dbReference type="InterPro" id="IPR051162">
    <property type="entry name" value="T4SS_component"/>
</dbReference>
<protein>
    <recommendedName>
        <fullName evidence="2">Helicase HerA central domain-containing protein</fullName>
    </recommendedName>
</protein>
<dbReference type="eggNOG" id="arCOG00280">
    <property type="taxonomic scope" value="Archaea"/>
</dbReference>
<proteinExistence type="predicted"/>
<feature type="domain" description="Helicase HerA central" evidence="2">
    <location>
        <begin position="252"/>
        <end position="497"/>
    </location>
</feature>
<dbReference type="InterPro" id="IPR002789">
    <property type="entry name" value="HerA_central"/>
</dbReference>
<reference evidence="3 4" key="1">
    <citation type="journal article" date="2014" name="PLoS Genet.">
        <title>Phylogenetically driven sequencing of extremely halophilic archaea reveals strategies for static and dynamic osmo-response.</title>
        <authorList>
            <person name="Becker E.A."/>
            <person name="Seitzer P.M."/>
            <person name="Tritt A."/>
            <person name="Larsen D."/>
            <person name="Krusor M."/>
            <person name="Yao A.I."/>
            <person name="Wu D."/>
            <person name="Madern D."/>
            <person name="Eisen J.A."/>
            <person name="Darling A.E."/>
            <person name="Facciotti M.T."/>
        </authorList>
    </citation>
    <scope>NUCLEOTIDE SEQUENCE [LARGE SCALE GENOMIC DNA]</scope>
    <source>
        <strain evidence="3 4">100A6</strain>
    </source>
</reference>
<evidence type="ECO:0000313" key="3">
    <source>
        <dbReference type="EMBL" id="EMA36714.1"/>
    </source>
</evidence>
<evidence type="ECO:0000313" key="4">
    <source>
        <dbReference type="Proteomes" id="UP000011566"/>
    </source>
</evidence>
<dbReference type="PATRIC" id="fig|1132509.6.peg.3260"/>
<gene>
    <name evidence="3" type="ORF">C447_13944</name>
</gene>
<name>M0LWH5_9EURY</name>
<dbReference type="Gene3D" id="3.40.50.300">
    <property type="entry name" value="P-loop containing nucleotide triphosphate hydrolases"/>
    <property type="match status" value="2"/>
</dbReference>
<organism evidence="3 4">
    <name type="scientific">Halococcus hamelinensis 100A6</name>
    <dbReference type="NCBI Taxonomy" id="1132509"/>
    <lineage>
        <taxon>Archaea</taxon>
        <taxon>Methanobacteriati</taxon>
        <taxon>Methanobacteriota</taxon>
        <taxon>Stenosarchaea group</taxon>
        <taxon>Halobacteria</taxon>
        <taxon>Halobacteriales</taxon>
        <taxon>Halococcaceae</taxon>
        <taxon>Halococcus</taxon>
    </lineage>
</organism>
<dbReference type="SUPFAM" id="SSF52540">
    <property type="entry name" value="P-loop containing nucleoside triphosphate hydrolases"/>
    <property type="match status" value="1"/>
</dbReference>
<evidence type="ECO:0000259" key="2">
    <source>
        <dbReference type="Pfam" id="PF01935"/>
    </source>
</evidence>
<dbReference type="RefSeq" id="WP_007694947.1">
    <property type="nucleotide sequence ID" value="NZ_AJRK01000353.1"/>
</dbReference>
<dbReference type="Proteomes" id="UP000011566">
    <property type="component" value="Unassembled WGS sequence"/>
</dbReference>
<comment type="caution">
    <text evidence="3">The sequence shown here is derived from an EMBL/GenBank/DDBJ whole genome shotgun (WGS) entry which is preliminary data.</text>
</comment>
<dbReference type="EMBL" id="AOMB01000040">
    <property type="protein sequence ID" value="EMA36714.1"/>
    <property type="molecule type" value="Genomic_DNA"/>
</dbReference>
<accession>M0LWH5</accession>
<dbReference type="Pfam" id="PF01935">
    <property type="entry name" value="DUF87"/>
    <property type="match status" value="1"/>
</dbReference>